<sequence length="176" mass="19983">MMRRRVAGGPGGREEGAHRYRMRERLVSIGDDYWIEDYAGERVFKVDGKALRLRSTLILQNKEGQDLYQIQEKMLRIKDTMEIERAGGGVAATIKKALIAPLRDRWTVRVADGPEMDVQGNILDHEYRISAGRDRVAEVSKKWFRVRDTYGVEIAPGQDDALILAITAAIDQMAHD</sequence>
<reference evidence="2 3" key="1">
    <citation type="submission" date="2016-01" db="EMBL/GenBank/DDBJ databases">
        <authorList>
            <person name="Manzoor S."/>
        </authorList>
    </citation>
    <scope>NUCLEOTIDE SEQUENCE [LARGE SCALE GENOMIC DNA]</scope>
    <source>
        <strain evidence="2">Methanoculleus sp MAB1</strain>
    </source>
</reference>
<dbReference type="GeneID" id="27138823"/>
<evidence type="ECO:0000256" key="1">
    <source>
        <dbReference type="ARBA" id="ARBA00005437"/>
    </source>
</evidence>
<organism evidence="2 3">
    <name type="scientific">Methanoculleus bourgensis</name>
    <dbReference type="NCBI Taxonomy" id="83986"/>
    <lineage>
        <taxon>Archaea</taxon>
        <taxon>Methanobacteriati</taxon>
        <taxon>Methanobacteriota</taxon>
        <taxon>Stenosarchaea group</taxon>
        <taxon>Methanomicrobia</taxon>
        <taxon>Methanomicrobiales</taxon>
        <taxon>Methanomicrobiaceae</taxon>
        <taxon>Methanoculleus</taxon>
    </lineage>
</organism>
<gene>
    <name evidence="2" type="ORF">MMAB1_3443</name>
</gene>
<dbReference type="PANTHER" id="PTHR31087:SF161">
    <property type="entry name" value="TUBBY C 2 FAMILY PROTEIN"/>
    <property type="match status" value="1"/>
</dbReference>
<comment type="similarity">
    <text evidence="1">Belongs to the LOR family.</text>
</comment>
<evidence type="ECO:0000313" key="2">
    <source>
        <dbReference type="EMBL" id="CVK34656.1"/>
    </source>
</evidence>
<dbReference type="Proteomes" id="UP000069850">
    <property type="component" value="Chromosome 1"/>
</dbReference>
<dbReference type="OrthoDB" id="286759at2157"/>
<accession>A0A110BIN4</accession>
<dbReference type="InterPro" id="IPR038595">
    <property type="entry name" value="LOR_sf"/>
</dbReference>
<dbReference type="InterPro" id="IPR025659">
    <property type="entry name" value="Tubby-like_C"/>
</dbReference>
<name>A0A110BIN4_9EURY</name>
<dbReference type="RefSeq" id="WP_062266198.1">
    <property type="nucleotide sequence ID" value="NZ_LT158599.1"/>
</dbReference>
<dbReference type="SUPFAM" id="SSF54518">
    <property type="entry name" value="Tubby C-terminal domain-like"/>
    <property type="match status" value="1"/>
</dbReference>
<dbReference type="Pfam" id="PF04525">
    <property type="entry name" value="LOR"/>
    <property type="match status" value="1"/>
</dbReference>
<dbReference type="KEGG" id="mema:MMAB1_3443"/>
<dbReference type="Gene3D" id="2.40.160.200">
    <property type="entry name" value="LURP1-related"/>
    <property type="match status" value="1"/>
</dbReference>
<dbReference type="AlphaFoldDB" id="A0A110BIN4"/>
<proteinExistence type="inferred from homology"/>
<evidence type="ECO:0000313" key="3">
    <source>
        <dbReference type="Proteomes" id="UP000069850"/>
    </source>
</evidence>
<dbReference type="PANTHER" id="PTHR31087">
    <property type="match status" value="1"/>
</dbReference>
<dbReference type="EMBL" id="LT158599">
    <property type="protein sequence ID" value="CVK34656.1"/>
    <property type="molecule type" value="Genomic_DNA"/>
</dbReference>
<protein>
    <submittedName>
        <fullName evidence="2">Uncharacterized protein</fullName>
    </submittedName>
</protein>
<dbReference type="InterPro" id="IPR007612">
    <property type="entry name" value="LOR"/>
</dbReference>